<dbReference type="Proteomes" id="UP000636453">
    <property type="component" value="Unassembled WGS sequence"/>
</dbReference>
<gene>
    <name evidence="1" type="ORF">GCM10007167_11690</name>
</gene>
<evidence type="ECO:0000313" key="2">
    <source>
        <dbReference type="Proteomes" id="UP000636453"/>
    </source>
</evidence>
<dbReference type="EMBL" id="BNCF01000005">
    <property type="protein sequence ID" value="GHE31386.1"/>
    <property type="molecule type" value="Genomic_DNA"/>
</dbReference>
<organism evidence="1 2">
    <name type="scientific">Vulcaniibacterium thermophilum</name>
    <dbReference type="NCBI Taxonomy" id="1169913"/>
    <lineage>
        <taxon>Bacteria</taxon>
        <taxon>Pseudomonadati</taxon>
        <taxon>Pseudomonadota</taxon>
        <taxon>Gammaproteobacteria</taxon>
        <taxon>Lysobacterales</taxon>
        <taxon>Lysobacteraceae</taxon>
        <taxon>Vulcaniibacterium</taxon>
    </lineage>
</organism>
<dbReference type="OrthoDB" id="5976089at2"/>
<accession>A0A919DBN8</accession>
<name>A0A919DBN8_9GAMM</name>
<sequence length="80" mass="8708">MVSHVVPSTPHGDVVPAVFPFDLRWTAQDLADAVPLRLHPLLRFDAASPAPAARDAAPRRGWRNAYAPRTAAALLFRIQG</sequence>
<proteinExistence type="predicted"/>
<reference evidence="1" key="2">
    <citation type="submission" date="2020-09" db="EMBL/GenBank/DDBJ databases">
        <authorList>
            <person name="Sun Q."/>
            <person name="Kim S."/>
        </authorList>
    </citation>
    <scope>NUCLEOTIDE SEQUENCE</scope>
    <source>
        <strain evidence="1">KCTC 32020</strain>
    </source>
</reference>
<keyword evidence="2" id="KW-1185">Reference proteome</keyword>
<dbReference type="AlphaFoldDB" id="A0A919DBN8"/>
<reference evidence="1" key="1">
    <citation type="journal article" date="2014" name="Int. J. Syst. Evol. Microbiol.">
        <title>Complete genome sequence of Corynebacterium casei LMG S-19264T (=DSM 44701T), isolated from a smear-ripened cheese.</title>
        <authorList>
            <consortium name="US DOE Joint Genome Institute (JGI-PGF)"/>
            <person name="Walter F."/>
            <person name="Albersmeier A."/>
            <person name="Kalinowski J."/>
            <person name="Ruckert C."/>
        </authorList>
    </citation>
    <scope>NUCLEOTIDE SEQUENCE</scope>
    <source>
        <strain evidence="1">KCTC 32020</strain>
    </source>
</reference>
<dbReference type="RefSeq" id="WP_146473132.1">
    <property type="nucleotide sequence ID" value="NZ_BNCF01000005.1"/>
</dbReference>
<protein>
    <submittedName>
        <fullName evidence="1">Uncharacterized protein</fullName>
    </submittedName>
</protein>
<evidence type="ECO:0000313" key="1">
    <source>
        <dbReference type="EMBL" id="GHE31386.1"/>
    </source>
</evidence>
<comment type="caution">
    <text evidence="1">The sequence shown here is derived from an EMBL/GenBank/DDBJ whole genome shotgun (WGS) entry which is preliminary data.</text>
</comment>